<dbReference type="GO" id="GO:0030170">
    <property type="term" value="F:pyridoxal phosphate binding"/>
    <property type="evidence" value="ECO:0007669"/>
    <property type="project" value="InterPro"/>
</dbReference>
<dbReference type="InterPro" id="IPR011078">
    <property type="entry name" value="PyrdxlP_homeostasis"/>
</dbReference>
<dbReference type="InterPro" id="IPR029066">
    <property type="entry name" value="PLP-binding_barrel"/>
</dbReference>
<dbReference type="EMBL" id="FPHR01000016">
    <property type="protein sequence ID" value="SFV77046.1"/>
    <property type="molecule type" value="Genomic_DNA"/>
</dbReference>
<dbReference type="SUPFAM" id="SSF51419">
    <property type="entry name" value="PLP-binding barrel"/>
    <property type="match status" value="1"/>
</dbReference>
<dbReference type="HAMAP" id="MF_02087">
    <property type="entry name" value="PLP_homeostasis"/>
    <property type="match status" value="1"/>
</dbReference>
<dbReference type="AlphaFoldDB" id="A0A1W1D9D5"/>
<gene>
    <name evidence="3" type="ORF">MNB_SUP05-4-1014</name>
</gene>
<dbReference type="FunFam" id="3.20.20.10:FF:000018">
    <property type="entry name" value="Pyridoxal phosphate homeostasis protein"/>
    <property type="match status" value="1"/>
</dbReference>
<keyword evidence="1" id="KW-0663">Pyridoxal phosphate</keyword>
<dbReference type="PROSITE" id="PS01211">
    <property type="entry name" value="UPF0001"/>
    <property type="match status" value="1"/>
</dbReference>
<dbReference type="NCBIfam" id="TIGR00044">
    <property type="entry name" value="YggS family pyridoxal phosphate-dependent enzyme"/>
    <property type="match status" value="1"/>
</dbReference>
<dbReference type="Pfam" id="PF01168">
    <property type="entry name" value="Ala_racemase_N"/>
    <property type="match status" value="1"/>
</dbReference>
<dbReference type="InterPro" id="IPR001608">
    <property type="entry name" value="Ala_racemase_N"/>
</dbReference>
<sequence>MIAQNLENIHNRINAVEHSQKVTLIAVSKTKPASDLQQAIDAGQKHFGENYLQEALEKIETLKGQNLVWHFIGPIQSNKTKPIAQNFDWVHSVDRLKIAQRFNDQRPQGLEKLNVLLQVNIDNESTKSGVLVDEIEELIPHFENFKNISLRGFMCIPNPNNAEQSFKKMAEILQKHPNLDILSMGMSSDLDLAIKNGATFVRIGTDIFGKRS</sequence>
<dbReference type="CDD" id="cd06824">
    <property type="entry name" value="PLPDE_III_Yggs_like"/>
    <property type="match status" value="1"/>
</dbReference>
<dbReference type="PIRSF" id="PIRSF004848">
    <property type="entry name" value="YBL036c_PLPDEIII"/>
    <property type="match status" value="1"/>
</dbReference>
<evidence type="ECO:0000259" key="2">
    <source>
        <dbReference type="Pfam" id="PF01168"/>
    </source>
</evidence>
<protein>
    <recommendedName>
        <fullName evidence="2">Alanine racemase N-terminal domain-containing protein</fullName>
    </recommendedName>
</protein>
<evidence type="ECO:0000313" key="3">
    <source>
        <dbReference type="EMBL" id="SFV77046.1"/>
    </source>
</evidence>
<name>A0A1W1D9D5_9ZZZZ</name>
<dbReference type="Gene3D" id="3.20.20.10">
    <property type="entry name" value="Alanine racemase"/>
    <property type="match status" value="1"/>
</dbReference>
<reference evidence="3" key="1">
    <citation type="submission" date="2016-10" db="EMBL/GenBank/DDBJ databases">
        <authorList>
            <person name="de Groot N.N."/>
        </authorList>
    </citation>
    <scope>NUCLEOTIDE SEQUENCE</scope>
</reference>
<accession>A0A1W1D9D5</accession>
<dbReference type="PANTHER" id="PTHR10146">
    <property type="entry name" value="PROLINE SYNTHETASE CO-TRANSCRIBED BACTERIAL HOMOLOG PROTEIN"/>
    <property type="match status" value="1"/>
</dbReference>
<proteinExistence type="inferred from homology"/>
<organism evidence="3">
    <name type="scientific">hydrothermal vent metagenome</name>
    <dbReference type="NCBI Taxonomy" id="652676"/>
    <lineage>
        <taxon>unclassified sequences</taxon>
        <taxon>metagenomes</taxon>
        <taxon>ecological metagenomes</taxon>
    </lineage>
</organism>
<feature type="domain" description="Alanine racemase N-terminal" evidence="2">
    <location>
        <begin position="5"/>
        <end position="210"/>
    </location>
</feature>
<dbReference type="PANTHER" id="PTHR10146:SF14">
    <property type="entry name" value="PYRIDOXAL PHOSPHATE HOMEOSTASIS PROTEIN"/>
    <property type="match status" value="1"/>
</dbReference>
<evidence type="ECO:0000256" key="1">
    <source>
        <dbReference type="ARBA" id="ARBA00022898"/>
    </source>
</evidence>